<sequence length="85" mass="9851">MDDMYTQLFEIAKQCIDIIKPVYPNEDLETFIDVGEPDLAVVRALDLAHDNPDLLRKFPDSVRQLTKNKDYPEIQIFANLLNSQQ</sequence>
<keyword evidence="2" id="KW-1185">Reference proteome</keyword>
<dbReference type="Proteomes" id="UP000487882">
    <property type="component" value="Unassembled WGS sequence"/>
</dbReference>
<reference evidence="1 2" key="1">
    <citation type="submission" date="2019-09" db="EMBL/GenBank/DDBJ databases">
        <title>Bifidobacterium canis sp. nov., isolated from the digestive tract of German Shepherd dog puppy.</title>
        <authorList>
            <person name="Bunesova V."/>
        </authorList>
    </citation>
    <scope>NUCLEOTIDE SEQUENCE [LARGE SCALE GENOMIC DNA]</scope>
    <source>
        <strain evidence="1 2">GSD1FS</strain>
    </source>
</reference>
<accession>A0A7K1J7R0</accession>
<dbReference type="EMBL" id="WNLP01000020">
    <property type="protein sequence ID" value="MUH60601.1"/>
    <property type="molecule type" value="Genomic_DNA"/>
</dbReference>
<gene>
    <name evidence="1" type="ORF">GSD1FS_1983</name>
</gene>
<organism evidence="1 2">
    <name type="scientific">Bifidobacterium canis</name>
    <dbReference type="NCBI Taxonomy" id="2610880"/>
    <lineage>
        <taxon>Bacteria</taxon>
        <taxon>Bacillati</taxon>
        <taxon>Actinomycetota</taxon>
        <taxon>Actinomycetes</taxon>
        <taxon>Bifidobacteriales</taxon>
        <taxon>Bifidobacteriaceae</taxon>
        <taxon>Bifidobacterium</taxon>
    </lineage>
</organism>
<protein>
    <submittedName>
        <fullName evidence="1">Uncharacterized protein</fullName>
    </submittedName>
</protein>
<comment type="caution">
    <text evidence="1">The sequence shown here is derived from an EMBL/GenBank/DDBJ whole genome shotgun (WGS) entry which is preliminary data.</text>
</comment>
<evidence type="ECO:0000313" key="2">
    <source>
        <dbReference type="Proteomes" id="UP000487882"/>
    </source>
</evidence>
<proteinExistence type="predicted"/>
<evidence type="ECO:0000313" key="1">
    <source>
        <dbReference type="EMBL" id="MUH60601.1"/>
    </source>
</evidence>
<dbReference type="AlphaFoldDB" id="A0A7K1J7R0"/>
<name>A0A7K1J7R0_9BIFI</name>